<proteinExistence type="predicted"/>
<name>A0ACA9QUF4_9GLOM</name>
<feature type="non-terminal residue" evidence="1">
    <location>
        <position position="1"/>
    </location>
</feature>
<feature type="non-terminal residue" evidence="1">
    <location>
        <position position="94"/>
    </location>
</feature>
<dbReference type="EMBL" id="CAJVPW010049148">
    <property type="protein sequence ID" value="CAG8762463.1"/>
    <property type="molecule type" value="Genomic_DNA"/>
</dbReference>
<sequence>IPDALVADIQQILLKELIHLVEGLNNVIEVYVDESSESLSGDETNSDKKNRDFVLQNPKKRRRKGQPVGTKCFKLVCEKKSTKKQQRHYKKCGK</sequence>
<accession>A0ACA9QUF4</accession>
<comment type="caution">
    <text evidence="1">The sequence shown here is derived from an EMBL/GenBank/DDBJ whole genome shotgun (WGS) entry which is preliminary data.</text>
</comment>
<gene>
    <name evidence="1" type="ORF">SPELUC_LOCUS15231</name>
</gene>
<evidence type="ECO:0000313" key="2">
    <source>
        <dbReference type="Proteomes" id="UP000789366"/>
    </source>
</evidence>
<dbReference type="Proteomes" id="UP000789366">
    <property type="component" value="Unassembled WGS sequence"/>
</dbReference>
<evidence type="ECO:0000313" key="1">
    <source>
        <dbReference type="EMBL" id="CAG8762463.1"/>
    </source>
</evidence>
<reference evidence="1" key="1">
    <citation type="submission" date="2021-06" db="EMBL/GenBank/DDBJ databases">
        <authorList>
            <person name="Kallberg Y."/>
            <person name="Tangrot J."/>
            <person name="Rosling A."/>
        </authorList>
    </citation>
    <scope>NUCLEOTIDE SEQUENCE</scope>
    <source>
        <strain evidence="1">28 12/20/2015</strain>
    </source>
</reference>
<keyword evidence="2" id="KW-1185">Reference proteome</keyword>
<protein>
    <submittedName>
        <fullName evidence="1">15294_t:CDS:1</fullName>
    </submittedName>
</protein>
<organism evidence="1 2">
    <name type="scientific">Cetraspora pellucida</name>
    <dbReference type="NCBI Taxonomy" id="1433469"/>
    <lineage>
        <taxon>Eukaryota</taxon>
        <taxon>Fungi</taxon>
        <taxon>Fungi incertae sedis</taxon>
        <taxon>Mucoromycota</taxon>
        <taxon>Glomeromycotina</taxon>
        <taxon>Glomeromycetes</taxon>
        <taxon>Diversisporales</taxon>
        <taxon>Gigasporaceae</taxon>
        <taxon>Cetraspora</taxon>
    </lineage>
</organism>